<dbReference type="PANTHER" id="PTHR45711">
    <property type="entry name" value="CHLORIDE CHANNEL PROTEIN"/>
    <property type="match status" value="1"/>
</dbReference>
<evidence type="ECO:0000313" key="9">
    <source>
        <dbReference type="EMBL" id="MPN14357.1"/>
    </source>
</evidence>
<name>A0A645FJ15_9ZZZZ</name>
<dbReference type="PANTHER" id="PTHR45711:SF6">
    <property type="entry name" value="CHLORIDE CHANNEL PROTEIN"/>
    <property type="match status" value="1"/>
</dbReference>
<keyword evidence="4 8" id="KW-1133">Transmembrane helix</keyword>
<evidence type="ECO:0000256" key="7">
    <source>
        <dbReference type="ARBA" id="ARBA00023214"/>
    </source>
</evidence>
<keyword evidence="6 8" id="KW-0472">Membrane</keyword>
<dbReference type="AlphaFoldDB" id="A0A645FJ15"/>
<evidence type="ECO:0000256" key="2">
    <source>
        <dbReference type="ARBA" id="ARBA00022448"/>
    </source>
</evidence>
<reference evidence="9" key="1">
    <citation type="submission" date="2019-08" db="EMBL/GenBank/DDBJ databases">
        <authorList>
            <person name="Kucharzyk K."/>
            <person name="Murdoch R.W."/>
            <person name="Higgins S."/>
            <person name="Loffler F."/>
        </authorList>
    </citation>
    <scope>NUCLEOTIDE SEQUENCE</scope>
</reference>
<protein>
    <submittedName>
        <fullName evidence="9">H(+)/Cl(-) exchange transporter ClcA</fullName>
    </submittedName>
</protein>
<evidence type="ECO:0000256" key="4">
    <source>
        <dbReference type="ARBA" id="ARBA00022989"/>
    </source>
</evidence>
<evidence type="ECO:0000256" key="6">
    <source>
        <dbReference type="ARBA" id="ARBA00023136"/>
    </source>
</evidence>
<sequence length="194" mass="21849">MLIVLGLVVGILGVFFNLTLVKMQTFYEQLNFLNKRTKIILPFIITGIIGLMYPIVIGSGNRIIEYLNIESAINFLLIVLLVKFILSIICLGSETPGGIFFPTFVIGALIGCIFAYMMIKYGLYSELFFYNFVILAMAGYLTSVFRTPITGIVLIMELTHSFEHWLSVIIVCIVAHIFSQCIYDSSLYEKIIAD</sequence>
<keyword evidence="5" id="KW-0406">Ion transport</keyword>
<dbReference type="GO" id="GO:0005247">
    <property type="term" value="F:voltage-gated chloride channel activity"/>
    <property type="evidence" value="ECO:0007669"/>
    <property type="project" value="TreeGrafter"/>
</dbReference>
<evidence type="ECO:0000256" key="5">
    <source>
        <dbReference type="ARBA" id="ARBA00023065"/>
    </source>
</evidence>
<dbReference type="InterPro" id="IPR014743">
    <property type="entry name" value="Cl-channel_core"/>
</dbReference>
<feature type="transmembrane region" description="Helical" evidence="8">
    <location>
        <begin position="128"/>
        <end position="145"/>
    </location>
</feature>
<keyword evidence="2" id="KW-0813">Transport</keyword>
<organism evidence="9">
    <name type="scientific">bioreactor metagenome</name>
    <dbReference type="NCBI Taxonomy" id="1076179"/>
    <lineage>
        <taxon>unclassified sequences</taxon>
        <taxon>metagenomes</taxon>
        <taxon>ecological metagenomes</taxon>
    </lineage>
</organism>
<evidence type="ECO:0000256" key="8">
    <source>
        <dbReference type="SAM" id="Phobius"/>
    </source>
</evidence>
<dbReference type="GO" id="GO:0005886">
    <property type="term" value="C:plasma membrane"/>
    <property type="evidence" value="ECO:0007669"/>
    <property type="project" value="TreeGrafter"/>
</dbReference>
<feature type="transmembrane region" description="Helical" evidence="8">
    <location>
        <begin position="72"/>
        <end position="93"/>
    </location>
</feature>
<dbReference type="EMBL" id="VSSQ01060974">
    <property type="protein sequence ID" value="MPN14357.1"/>
    <property type="molecule type" value="Genomic_DNA"/>
</dbReference>
<dbReference type="Pfam" id="PF00654">
    <property type="entry name" value="Voltage_CLC"/>
    <property type="match status" value="1"/>
</dbReference>
<evidence type="ECO:0000256" key="3">
    <source>
        <dbReference type="ARBA" id="ARBA00022692"/>
    </source>
</evidence>
<proteinExistence type="predicted"/>
<accession>A0A645FJ15</accession>
<feature type="transmembrane region" description="Helical" evidence="8">
    <location>
        <begin position="39"/>
        <end position="60"/>
    </location>
</feature>
<dbReference type="SUPFAM" id="SSF81340">
    <property type="entry name" value="Clc chloride channel"/>
    <property type="match status" value="1"/>
</dbReference>
<feature type="transmembrane region" description="Helical" evidence="8">
    <location>
        <begin position="99"/>
        <end position="119"/>
    </location>
</feature>
<comment type="subcellular location">
    <subcellularLocation>
        <location evidence="1">Membrane</location>
        <topology evidence="1">Multi-pass membrane protein</topology>
    </subcellularLocation>
</comment>
<evidence type="ECO:0000256" key="1">
    <source>
        <dbReference type="ARBA" id="ARBA00004141"/>
    </source>
</evidence>
<dbReference type="PRINTS" id="PR00762">
    <property type="entry name" value="CLCHANNEL"/>
</dbReference>
<keyword evidence="7" id="KW-0868">Chloride</keyword>
<dbReference type="Gene3D" id="1.10.3080.10">
    <property type="entry name" value="Clc chloride channel"/>
    <property type="match status" value="1"/>
</dbReference>
<gene>
    <name evidence="9" type="primary">clcA_14</name>
    <name evidence="9" type="ORF">SDC9_161684</name>
</gene>
<feature type="transmembrane region" description="Helical" evidence="8">
    <location>
        <begin position="165"/>
        <end position="183"/>
    </location>
</feature>
<comment type="caution">
    <text evidence="9">The sequence shown here is derived from an EMBL/GenBank/DDBJ whole genome shotgun (WGS) entry which is preliminary data.</text>
</comment>
<keyword evidence="3 8" id="KW-0812">Transmembrane</keyword>
<dbReference type="InterPro" id="IPR001807">
    <property type="entry name" value="ClC"/>
</dbReference>